<dbReference type="RefSeq" id="WP_283369766.1">
    <property type="nucleotide sequence ID" value="NZ_JASHID010000005.1"/>
</dbReference>
<reference evidence="1 2" key="1">
    <citation type="submission" date="2023-05" db="EMBL/GenBank/DDBJ databases">
        <title>Novel species of genus Flectobacillus isolated from stream in China.</title>
        <authorList>
            <person name="Lu H."/>
        </authorList>
    </citation>
    <scope>NUCLEOTIDE SEQUENCE [LARGE SCALE GENOMIC DNA]</scope>
    <source>
        <strain evidence="1 2">DC10W</strain>
    </source>
</reference>
<comment type="caution">
    <text evidence="1">The sequence shown here is derived from an EMBL/GenBank/DDBJ whole genome shotgun (WGS) entry which is preliminary data.</text>
</comment>
<name>A0ABT6YMB2_9BACT</name>
<gene>
    <name evidence="1" type="ORF">QM480_09710</name>
</gene>
<evidence type="ECO:0000313" key="1">
    <source>
        <dbReference type="EMBL" id="MDI9864597.1"/>
    </source>
</evidence>
<organism evidence="1 2">
    <name type="scientific">Flectobacillus longus</name>
    <dbReference type="NCBI Taxonomy" id="2984207"/>
    <lineage>
        <taxon>Bacteria</taxon>
        <taxon>Pseudomonadati</taxon>
        <taxon>Bacteroidota</taxon>
        <taxon>Cytophagia</taxon>
        <taxon>Cytophagales</taxon>
        <taxon>Flectobacillaceae</taxon>
        <taxon>Flectobacillus</taxon>
    </lineage>
</organism>
<evidence type="ECO:0000313" key="2">
    <source>
        <dbReference type="Proteomes" id="UP001236569"/>
    </source>
</evidence>
<evidence type="ECO:0008006" key="3">
    <source>
        <dbReference type="Google" id="ProtNLM"/>
    </source>
</evidence>
<accession>A0ABT6YMB2</accession>
<sequence length="191" mass="21040">MFGLFLALSFFVIVIGVIHQSTKNKQNKQSLLEELHALTKSGINISKYSQVSPLLLIGLSRPSKKFIILRMHGDNVRKTIIDFENIHDCELIKDGTIVYRKSAARAIGGALIGGAISGGVGAIIGGLSGSSKAEEIVNKIELKILTKDMNSNAIWITFYDSKKDIKTHLKDMLREAETWKDAVSLIIDMNL</sequence>
<proteinExistence type="predicted"/>
<protein>
    <recommendedName>
        <fullName evidence="3">DUF1269 domain-containing protein</fullName>
    </recommendedName>
</protein>
<keyword evidence="2" id="KW-1185">Reference proteome</keyword>
<dbReference type="Proteomes" id="UP001236569">
    <property type="component" value="Unassembled WGS sequence"/>
</dbReference>
<dbReference type="EMBL" id="JASHID010000005">
    <property type="protein sequence ID" value="MDI9864597.1"/>
    <property type="molecule type" value="Genomic_DNA"/>
</dbReference>